<name>A0ACB9IJ06_9ASTR</name>
<gene>
    <name evidence="1" type="ORF">L1987_23929</name>
</gene>
<comment type="caution">
    <text evidence="1">The sequence shown here is derived from an EMBL/GenBank/DDBJ whole genome shotgun (WGS) entry which is preliminary data.</text>
</comment>
<dbReference type="EMBL" id="CM042025">
    <property type="protein sequence ID" value="KAI3807989.1"/>
    <property type="molecule type" value="Genomic_DNA"/>
</dbReference>
<reference evidence="1 2" key="2">
    <citation type="journal article" date="2022" name="Mol. Ecol. Resour.">
        <title>The genomes of chicory, endive, great burdock and yacon provide insights into Asteraceae paleo-polyploidization history and plant inulin production.</title>
        <authorList>
            <person name="Fan W."/>
            <person name="Wang S."/>
            <person name="Wang H."/>
            <person name="Wang A."/>
            <person name="Jiang F."/>
            <person name="Liu H."/>
            <person name="Zhao H."/>
            <person name="Xu D."/>
            <person name="Zhang Y."/>
        </authorList>
    </citation>
    <scope>NUCLEOTIDE SEQUENCE [LARGE SCALE GENOMIC DNA]</scope>
    <source>
        <strain evidence="2">cv. Yunnan</strain>
        <tissue evidence="1">Leaves</tissue>
    </source>
</reference>
<organism evidence="1 2">
    <name type="scientific">Smallanthus sonchifolius</name>
    <dbReference type="NCBI Taxonomy" id="185202"/>
    <lineage>
        <taxon>Eukaryota</taxon>
        <taxon>Viridiplantae</taxon>
        <taxon>Streptophyta</taxon>
        <taxon>Embryophyta</taxon>
        <taxon>Tracheophyta</taxon>
        <taxon>Spermatophyta</taxon>
        <taxon>Magnoliopsida</taxon>
        <taxon>eudicotyledons</taxon>
        <taxon>Gunneridae</taxon>
        <taxon>Pentapetalae</taxon>
        <taxon>asterids</taxon>
        <taxon>campanulids</taxon>
        <taxon>Asterales</taxon>
        <taxon>Asteraceae</taxon>
        <taxon>Asteroideae</taxon>
        <taxon>Heliantheae alliance</taxon>
        <taxon>Millerieae</taxon>
        <taxon>Smallanthus</taxon>
    </lineage>
</organism>
<evidence type="ECO:0000313" key="1">
    <source>
        <dbReference type="EMBL" id="KAI3807989.1"/>
    </source>
</evidence>
<dbReference type="Proteomes" id="UP001056120">
    <property type="component" value="Linkage Group LG08"/>
</dbReference>
<evidence type="ECO:0000313" key="2">
    <source>
        <dbReference type="Proteomes" id="UP001056120"/>
    </source>
</evidence>
<accession>A0ACB9IJ06</accession>
<protein>
    <submittedName>
        <fullName evidence="1">Uncharacterized protein</fullName>
    </submittedName>
</protein>
<keyword evidence="2" id="KW-1185">Reference proteome</keyword>
<sequence>MLFSPIPLTVTYGSKKDCMIEDQIIKFSYFYLKFYNTEAALTVVIQNWIEDLFLKQLDFDYHGCADRKVMLYVDMEVNGVPLKDCHQSRFLDEERQLKEASSSGTQENGPVGGNPTQGAEFEAKIRKLIELRFSGDAVIQALKLFDGHGKTCYERRVIVHRGLQGGP</sequence>
<reference evidence="2" key="1">
    <citation type="journal article" date="2022" name="Mol. Ecol. Resour.">
        <title>The genomes of chicory, endive, great burdock and yacon provide insights into Asteraceae palaeo-polyploidization history and plant inulin production.</title>
        <authorList>
            <person name="Fan W."/>
            <person name="Wang S."/>
            <person name="Wang H."/>
            <person name="Wang A."/>
            <person name="Jiang F."/>
            <person name="Liu H."/>
            <person name="Zhao H."/>
            <person name="Xu D."/>
            <person name="Zhang Y."/>
        </authorList>
    </citation>
    <scope>NUCLEOTIDE SEQUENCE [LARGE SCALE GENOMIC DNA]</scope>
    <source>
        <strain evidence="2">cv. Yunnan</strain>
    </source>
</reference>
<proteinExistence type="predicted"/>